<dbReference type="SUPFAM" id="SSF53756">
    <property type="entry name" value="UDP-Glycosyltransferase/glycogen phosphorylase"/>
    <property type="match status" value="1"/>
</dbReference>
<dbReference type="EMBL" id="BIFS01000001">
    <property type="protein sequence ID" value="GCE17743.1"/>
    <property type="molecule type" value="Genomic_DNA"/>
</dbReference>
<feature type="domain" description="Glycosyltransferase subfamily 4-like N-terminal" evidence="3">
    <location>
        <begin position="16"/>
        <end position="175"/>
    </location>
</feature>
<name>A0A402AF90_9CHLR</name>
<dbReference type="RefSeq" id="WP_126549377.1">
    <property type="nucleotide sequence ID" value="NZ_BIFS01000001.1"/>
</dbReference>
<accession>A0A402AF90</accession>
<dbReference type="GO" id="GO:0009103">
    <property type="term" value="P:lipopolysaccharide biosynthetic process"/>
    <property type="evidence" value="ECO:0007669"/>
    <property type="project" value="TreeGrafter"/>
</dbReference>
<organism evidence="4 5">
    <name type="scientific">Dictyobacter kobayashii</name>
    <dbReference type="NCBI Taxonomy" id="2014872"/>
    <lineage>
        <taxon>Bacteria</taxon>
        <taxon>Bacillati</taxon>
        <taxon>Chloroflexota</taxon>
        <taxon>Ktedonobacteria</taxon>
        <taxon>Ktedonobacterales</taxon>
        <taxon>Dictyobacteraceae</taxon>
        <taxon>Dictyobacter</taxon>
    </lineage>
</organism>
<reference evidence="5" key="1">
    <citation type="submission" date="2018-12" db="EMBL/GenBank/DDBJ databases">
        <title>Tengunoibacter tsumagoiensis gen. nov., sp. nov., Dictyobacter kobayashii sp. nov., D. alpinus sp. nov., and D. joshuensis sp. nov. and description of Dictyobacteraceae fam. nov. within the order Ktedonobacterales isolated from Tengu-no-mugimeshi.</title>
        <authorList>
            <person name="Wang C.M."/>
            <person name="Zheng Y."/>
            <person name="Sakai Y."/>
            <person name="Toyoda A."/>
            <person name="Minakuchi Y."/>
            <person name="Abe K."/>
            <person name="Yokota A."/>
            <person name="Yabe S."/>
        </authorList>
    </citation>
    <scope>NUCLEOTIDE SEQUENCE [LARGE SCALE GENOMIC DNA]</scope>
    <source>
        <strain evidence="5">Uno11</strain>
    </source>
</reference>
<dbReference type="OrthoDB" id="9769555at2"/>
<dbReference type="GO" id="GO:0016757">
    <property type="term" value="F:glycosyltransferase activity"/>
    <property type="evidence" value="ECO:0007669"/>
    <property type="project" value="InterPro"/>
</dbReference>
<sequence length="388" mass="43607">MRIAIDYTAAVRQGAGIGVYVRNLVAAMLAQDEENFYTLLTSGRASSGRPFPIAENVRGRNLWLPDRYLNILWYRLRAPLPATLFSGPADIYHGPDFVLPPLGKRVRKVVTIHDLAFLEHPEYAVPALAEYLRKVPQAIASADAVATVSHEVSRTLIEHFQTPREKLVVVPNGVQPYFRRITDPVILGATRHKFHLEQPFVLAVGTQEPRKNHQGIIKAFYQAQQEKDGPALLVIAGGAGWLYEETQQLVRDLHIESKVRFLGRVTEHELITLYSMAELFAFPSFFEGFGIPPLEAMACGTPVITSNISSLPEVVGDAALQVDPHNIDELSHAMLRLLQDEQLRTDLRQKGYQRAQLYTWQRSAQKMLHVYQQLHSGQNNFANEAKSS</sequence>
<feature type="domain" description="Glycosyl transferase family 1" evidence="2">
    <location>
        <begin position="193"/>
        <end position="354"/>
    </location>
</feature>
<evidence type="ECO:0000259" key="2">
    <source>
        <dbReference type="Pfam" id="PF00534"/>
    </source>
</evidence>
<keyword evidence="5" id="KW-1185">Reference proteome</keyword>
<proteinExistence type="predicted"/>
<dbReference type="CDD" id="cd03809">
    <property type="entry name" value="GT4_MtfB-like"/>
    <property type="match status" value="1"/>
</dbReference>
<evidence type="ECO:0000313" key="5">
    <source>
        <dbReference type="Proteomes" id="UP000287188"/>
    </source>
</evidence>
<dbReference type="Pfam" id="PF00534">
    <property type="entry name" value="Glycos_transf_1"/>
    <property type="match status" value="1"/>
</dbReference>
<protein>
    <submittedName>
        <fullName evidence="4">Glycosyl transferase family 1</fullName>
    </submittedName>
</protein>
<keyword evidence="1 4" id="KW-0808">Transferase</keyword>
<dbReference type="InterPro" id="IPR028098">
    <property type="entry name" value="Glyco_trans_4-like_N"/>
</dbReference>
<dbReference type="PANTHER" id="PTHR46401">
    <property type="entry name" value="GLYCOSYLTRANSFERASE WBBK-RELATED"/>
    <property type="match status" value="1"/>
</dbReference>
<dbReference type="Gene3D" id="3.40.50.2000">
    <property type="entry name" value="Glycogen Phosphorylase B"/>
    <property type="match status" value="2"/>
</dbReference>
<dbReference type="InterPro" id="IPR001296">
    <property type="entry name" value="Glyco_trans_1"/>
</dbReference>
<dbReference type="Proteomes" id="UP000287188">
    <property type="component" value="Unassembled WGS sequence"/>
</dbReference>
<evidence type="ECO:0000256" key="1">
    <source>
        <dbReference type="ARBA" id="ARBA00022679"/>
    </source>
</evidence>
<dbReference type="AlphaFoldDB" id="A0A402AF90"/>
<dbReference type="Pfam" id="PF13439">
    <property type="entry name" value="Glyco_transf_4"/>
    <property type="match status" value="1"/>
</dbReference>
<evidence type="ECO:0000259" key="3">
    <source>
        <dbReference type="Pfam" id="PF13439"/>
    </source>
</evidence>
<gene>
    <name evidence="4" type="ORF">KDK_15430</name>
</gene>
<dbReference type="FunFam" id="3.40.50.2000:FF:000119">
    <property type="entry name" value="Glycosyl transferase group 1"/>
    <property type="match status" value="1"/>
</dbReference>
<comment type="caution">
    <text evidence="4">The sequence shown here is derived from an EMBL/GenBank/DDBJ whole genome shotgun (WGS) entry which is preliminary data.</text>
</comment>
<dbReference type="PANTHER" id="PTHR46401:SF2">
    <property type="entry name" value="GLYCOSYLTRANSFERASE WBBK-RELATED"/>
    <property type="match status" value="1"/>
</dbReference>
<evidence type="ECO:0000313" key="4">
    <source>
        <dbReference type="EMBL" id="GCE17743.1"/>
    </source>
</evidence>